<evidence type="ECO:0000313" key="6">
    <source>
        <dbReference type="Proteomes" id="UP000483802"/>
    </source>
</evidence>
<keyword evidence="2" id="KW-0547">Nucleotide-binding</keyword>
<dbReference type="EMBL" id="WPNZ01000001">
    <property type="protein sequence ID" value="MVO83842.1"/>
    <property type="molecule type" value="Genomic_DNA"/>
</dbReference>
<sequence>MDNRTLLDRVDLAVPAGESVAVTGPSGSGKSSLLSLVLGLLPPTAGKVLVAGEDMAGMRGRRLSRHRRQNIGMVFQFGELLPELSPVENVAIAALLDGVPREDAYRRGGELLAQLGVRADGVLTGELSGGERQRVAVARALIGEPALLLADEPTGALDAGNRDHVADLLFDLPRARNCALLVVTHDPETARRADRTLKLADGSLTAAP</sequence>
<comment type="caution">
    <text evidence="5">The sequence shown here is derived from an EMBL/GenBank/DDBJ whole genome shotgun (WGS) entry which is preliminary data.</text>
</comment>
<feature type="domain" description="ABC transporter" evidence="4">
    <location>
        <begin position="1"/>
        <end position="207"/>
    </location>
</feature>
<dbReference type="PROSITE" id="PS50893">
    <property type="entry name" value="ABC_TRANSPORTER_2"/>
    <property type="match status" value="1"/>
</dbReference>
<keyword evidence="3 5" id="KW-0067">ATP-binding</keyword>
<dbReference type="Gene3D" id="3.40.50.300">
    <property type="entry name" value="P-loop containing nucleotide triphosphate hydrolases"/>
    <property type="match status" value="1"/>
</dbReference>
<comment type="similarity">
    <text evidence="1">Belongs to the ABC transporter superfamily.</text>
</comment>
<reference evidence="5 6" key="1">
    <citation type="submission" date="2019-11" db="EMBL/GenBank/DDBJ databases">
        <title>Streptomyces typhae sp. nov., a novel endophytic actinomycete isolated from the root of cattail pollen (Typha angustifolia L.).</title>
        <authorList>
            <person name="Peng C."/>
        </authorList>
    </citation>
    <scope>NUCLEOTIDE SEQUENCE [LARGE SCALE GENOMIC DNA]</scope>
    <source>
        <strain evidence="6">p1417</strain>
    </source>
</reference>
<dbReference type="SMART" id="SM00382">
    <property type="entry name" value="AAA"/>
    <property type="match status" value="1"/>
</dbReference>
<dbReference type="Proteomes" id="UP000483802">
    <property type="component" value="Unassembled WGS sequence"/>
</dbReference>
<dbReference type="SUPFAM" id="SSF52540">
    <property type="entry name" value="P-loop containing nucleoside triphosphate hydrolases"/>
    <property type="match status" value="1"/>
</dbReference>
<dbReference type="GO" id="GO:0005886">
    <property type="term" value="C:plasma membrane"/>
    <property type="evidence" value="ECO:0007669"/>
    <property type="project" value="TreeGrafter"/>
</dbReference>
<organism evidence="5 6">
    <name type="scientific">Streptomyces typhae</name>
    <dbReference type="NCBI Taxonomy" id="2681492"/>
    <lineage>
        <taxon>Bacteria</taxon>
        <taxon>Bacillati</taxon>
        <taxon>Actinomycetota</taxon>
        <taxon>Actinomycetes</taxon>
        <taxon>Kitasatosporales</taxon>
        <taxon>Streptomycetaceae</taxon>
        <taxon>Streptomyces</taxon>
    </lineage>
</organism>
<dbReference type="InterPro" id="IPR027417">
    <property type="entry name" value="P-loop_NTPase"/>
</dbReference>
<dbReference type="GO" id="GO:0016887">
    <property type="term" value="F:ATP hydrolysis activity"/>
    <property type="evidence" value="ECO:0007669"/>
    <property type="project" value="InterPro"/>
</dbReference>
<evidence type="ECO:0000256" key="3">
    <source>
        <dbReference type="ARBA" id="ARBA00022840"/>
    </source>
</evidence>
<protein>
    <submittedName>
        <fullName evidence="5">ATP-binding cassette domain-containing protein</fullName>
    </submittedName>
</protein>
<dbReference type="InterPro" id="IPR003593">
    <property type="entry name" value="AAA+_ATPase"/>
</dbReference>
<dbReference type="InterPro" id="IPR015854">
    <property type="entry name" value="ABC_transpr_LolD-like"/>
</dbReference>
<dbReference type="AlphaFoldDB" id="A0A6L6WNK1"/>
<evidence type="ECO:0000256" key="2">
    <source>
        <dbReference type="ARBA" id="ARBA00022741"/>
    </source>
</evidence>
<dbReference type="InterPro" id="IPR017871">
    <property type="entry name" value="ABC_transporter-like_CS"/>
</dbReference>
<dbReference type="Pfam" id="PF00005">
    <property type="entry name" value="ABC_tran"/>
    <property type="match status" value="1"/>
</dbReference>
<evidence type="ECO:0000256" key="1">
    <source>
        <dbReference type="ARBA" id="ARBA00005417"/>
    </source>
</evidence>
<dbReference type="PROSITE" id="PS00211">
    <property type="entry name" value="ABC_TRANSPORTER_1"/>
    <property type="match status" value="1"/>
</dbReference>
<accession>A0A6L6WNK1</accession>
<proteinExistence type="inferred from homology"/>
<gene>
    <name evidence="5" type="ORF">GPA10_03445</name>
</gene>
<dbReference type="GO" id="GO:0022857">
    <property type="term" value="F:transmembrane transporter activity"/>
    <property type="evidence" value="ECO:0007669"/>
    <property type="project" value="TreeGrafter"/>
</dbReference>
<dbReference type="PANTHER" id="PTHR24220:SF689">
    <property type="entry name" value="LIPOPROTEIN-RELEASING SYSTEM ATP-BINDING PROTEIN LOLD"/>
    <property type="match status" value="1"/>
</dbReference>
<dbReference type="GO" id="GO:0005524">
    <property type="term" value="F:ATP binding"/>
    <property type="evidence" value="ECO:0007669"/>
    <property type="project" value="UniProtKB-KW"/>
</dbReference>
<dbReference type="InterPro" id="IPR003439">
    <property type="entry name" value="ABC_transporter-like_ATP-bd"/>
</dbReference>
<evidence type="ECO:0000259" key="4">
    <source>
        <dbReference type="PROSITE" id="PS50893"/>
    </source>
</evidence>
<dbReference type="PANTHER" id="PTHR24220">
    <property type="entry name" value="IMPORT ATP-BINDING PROTEIN"/>
    <property type="match status" value="1"/>
</dbReference>
<keyword evidence="6" id="KW-1185">Reference proteome</keyword>
<name>A0A6L6WNK1_9ACTN</name>
<evidence type="ECO:0000313" key="5">
    <source>
        <dbReference type="EMBL" id="MVO83842.1"/>
    </source>
</evidence>